<organism evidence="2 3">
    <name type="scientific">Algibacter lectus</name>
    <dbReference type="NCBI Taxonomy" id="221126"/>
    <lineage>
        <taxon>Bacteria</taxon>
        <taxon>Pseudomonadati</taxon>
        <taxon>Bacteroidota</taxon>
        <taxon>Flavobacteriia</taxon>
        <taxon>Flavobacteriales</taxon>
        <taxon>Flavobacteriaceae</taxon>
        <taxon>Algibacter</taxon>
    </lineage>
</organism>
<comment type="caution">
    <text evidence="2">The sequence shown here is derived from an EMBL/GenBank/DDBJ whole genome shotgun (WGS) entry which is preliminary data.</text>
</comment>
<feature type="signal peptide" evidence="1">
    <location>
        <begin position="1"/>
        <end position="22"/>
    </location>
</feature>
<dbReference type="RefSeq" id="WP_152596216.1">
    <property type="nucleotide sequence ID" value="NZ_BBNU01000001.1"/>
</dbReference>
<evidence type="ECO:0000256" key="1">
    <source>
        <dbReference type="SAM" id="SignalP"/>
    </source>
</evidence>
<evidence type="ECO:0000313" key="2">
    <source>
        <dbReference type="EMBL" id="GAL77613.1"/>
    </source>
</evidence>
<accession>A0A090WN28</accession>
<evidence type="ECO:0000313" key="3">
    <source>
        <dbReference type="Proteomes" id="UP000029643"/>
    </source>
</evidence>
<name>A0A090WN28_9FLAO</name>
<evidence type="ECO:0008006" key="4">
    <source>
        <dbReference type="Google" id="ProtNLM"/>
    </source>
</evidence>
<dbReference type="STRING" id="221126.SAMN04489722_102275"/>
<proteinExistence type="predicted"/>
<protein>
    <recommendedName>
        <fullName evidence="4">Lipoprotein</fullName>
    </recommendedName>
</protein>
<gene>
    <name evidence="2" type="ORF">JCM19274_5326</name>
</gene>
<keyword evidence="1" id="KW-0732">Signal</keyword>
<sequence>MKKLKNLMLVALIGMSVLGTWSCNNEELYEEPLAVLEDESNEDVDDAVTDVNSLCDFTLENLEANSTVIVNCIIDLQGESLDLPENVTLLYEGGDIINGTLVFSEGSSIDGDLLGNTLEVGGTKPALRDTSFSFDPNRWGYY</sequence>
<reference evidence="2 3" key="1">
    <citation type="journal article" date="2014" name="Genome Announc.">
        <title>Draft Genome Sequences of Marine Flavobacterium Algibacter lectus Strains SS8 and NR4.</title>
        <authorList>
            <person name="Takatani N."/>
            <person name="Nakanishi M."/>
            <person name="Meirelles P."/>
            <person name="Mino S."/>
            <person name="Suda W."/>
            <person name="Oshima K."/>
            <person name="Hattori M."/>
            <person name="Ohkuma M."/>
            <person name="Hosokawa M."/>
            <person name="Miyashita K."/>
            <person name="Thompson F.L."/>
            <person name="Niwa A."/>
            <person name="Sawabe T."/>
            <person name="Sawabe T."/>
        </authorList>
    </citation>
    <scope>NUCLEOTIDE SEQUENCE [LARGE SCALE GENOMIC DNA]</scope>
    <source>
        <strain evidence="3">JCM19274</strain>
    </source>
</reference>
<dbReference type="EMBL" id="BBNU01000001">
    <property type="protein sequence ID" value="GAL77613.1"/>
    <property type="molecule type" value="Genomic_DNA"/>
</dbReference>
<dbReference type="AlphaFoldDB" id="A0A090WN28"/>
<dbReference type="Proteomes" id="UP000029643">
    <property type="component" value="Unassembled WGS sequence"/>
</dbReference>
<feature type="chain" id="PRO_5001866197" description="Lipoprotein" evidence="1">
    <location>
        <begin position="23"/>
        <end position="142"/>
    </location>
</feature>